<evidence type="ECO:0000313" key="2">
    <source>
        <dbReference type="EMBL" id="MCZ8514129.1"/>
    </source>
</evidence>
<feature type="signal peptide" evidence="1">
    <location>
        <begin position="1"/>
        <end position="25"/>
    </location>
</feature>
<dbReference type="EMBL" id="JAQAGZ010000010">
    <property type="protein sequence ID" value="MCZ8514129.1"/>
    <property type="molecule type" value="Genomic_DNA"/>
</dbReference>
<organism evidence="2 3">
    <name type="scientific">Paenibacillus gyeongsangnamensis</name>
    <dbReference type="NCBI Taxonomy" id="3388067"/>
    <lineage>
        <taxon>Bacteria</taxon>
        <taxon>Bacillati</taxon>
        <taxon>Bacillota</taxon>
        <taxon>Bacilli</taxon>
        <taxon>Bacillales</taxon>
        <taxon>Paenibacillaceae</taxon>
        <taxon>Paenibacillus</taxon>
    </lineage>
</organism>
<evidence type="ECO:0000313" key="3">
    <source>
        <dbReference type="Proteomes" id="UP001527882"/>
    </source>
</evidence>
<gene>
    <name evidence="2" type="ORF">O9H85_17190</name>
</gene>
<protein>
    <recommendedName>
        <fullName evidence="4">PepSY domain-containing protein</fullName>
    </recommendedName>
</protein>
<accession>A0ABT4QB63</accession>
<sequence>MKKKLNILIMTMAIVSICSIGVAMAQPNISESTVQTSHDISRLAKEGVKLKKTIDNPTITQAQAIDLASKYAQGYAQEAKQIIAEYHLLSNDKLTLFSDSAKEKNPKLKIDGKLNDTPVYIVTFKGITKKGHVSSIKQKVPVNHEYNLVIDANSGEVLYGFSYR</sequence>
<comment type="caution">
    <text evidence="2">The sequence shown here is derived from an EMBL/GenBank/DDBJ whole genome shotgun (WGS) entry which is preliminary data.</text>
</comment>
<proteinExistence type="predicted"/>
<evidence type="ECO:0000256" key="1">
    <source>
        <dbReference type="SAM" id="SignalP"/>
    </source>
</evidence>
<dbReference type="Proteomes" id="UP001527882">
    <property type="component" value="Unassembled WGS sequence"/>
</dbReference>
<reference evidence="2 3" key="1">
    <citation type="submission" date="2022-12" db="EMBL/GenBank/DDBJ databases">
        <title>Draft genome sequence of Paenibacillus sp. dW9.</title>
        <authorList>
            <person name="Choi E.-W."/>
            <person name="Kim D.-U."/>
        </authorList>
    </citation>
    <scope>NUCLEOTIDE SEQUENCE [LARGE SCALE GENOMIC DNA]</scope>
    <source>
        <strain evidence="3">dW9</strain>
    </source>
</reference>
<keyword evidence="3" id="KW-1185">Reference proteome</keyword>
<evidence type="ECO:0008006" key="4">
    <source>
        <dbReference type="Google" id="ProtNLM"/>
    </source>
</evidence>
<feature type="chain" id="PRO_5046192825" description="PepSY domain-containing protein" evidence="1">
    <location>
        <begin position="26"/>
        <end position="164"/>
    </location>
</feature>
<name>A0ABT4QB63_9BACL</name>
<keyword evidence="1" id="KW-0732">Signal</keyword>
<dbReference type="RefSeq" id="WP_269882646.1">
    <property type="nucleotide sequence ID" value="NZ_JAQAGZ010000010.1"/>
</dbReference>